<gene>
    <name evidence="2" type="ORF">FB550_111110</name>
</gene>
<feature type="transmembrane region" description="Helical" evidence="1">
    <location>
        <begin position="113"/>
        <end position="137"/>
    </location>
</feature>
<organism evidence="2 3">
    <name type="scientific">Neobacillus bataviensis</name>
    <dbReference type="NCBI Taxonomy" id="220685"/>
    <lineage>
        <taxon>Bacteria</taxon>
        <taxon>Bacillati</taxon>
        <taxon>Bacillota</taxon>
        <taxon>Bacilli</taxon>
        <taxon>Bacillales</taxon>
        <taxon>Bacillaceae</taxon>
        <taxon>Neobacillus</taxon>
    </lineage>
</organism>
<evidence type="ECO:0008006" key="4">
    <source>
        <dbReference type="Google" id="ProtNLM"/>
    </source>
</evidence>
<dbReference type="InterPro" id="IPR036259">
    <property type="entry name" value="MFS_trans_sf"/>
</dbReference>
<dbReference type="SUPFAM" id="SSF103473">
    <property type="entry name" value="MFS general substrate transporter"/>
    <property type="match status" value="1"/>
</dbReference>
<evidence type="ECO:0000256" key="1">
    <source>
        <dbReference type="SAM" id="Phobius"/>
    </source>
</evidence>
<dbReference type="Proteomes" id="UP000319671">
    <property type="component" value="Unassembled WGS sequence"/>
</dbReference>
<reference evidence="2 3" key="1">
    <citation type="submission" date="2019-06" db="EMBL/GenBank/DDBJ databases">
        <title>Sorghum-associated microbial communities from plants grown in Nebraska, USA.</title>
        <authorList>
            <person name="Schachtman D."/>
        </authorList>
    </citation>
    <scope>NUCLEOTIDE SEQUENCE [LARGE SCALE GENOMIC DNA]</scope>
    <source>
        <strain evidence="2 3">2482</strain>
    </source>
</reference>
<keyword evidence="1" id="KW-0472">Membrane</keyword>
<keyword evidence="1" id="KW-0812">Transmembrane</keyword>
<evidence type="ECO:0000313" key="2">
    <source>
        <dbReference type="EMBL" id="TWD96453.1"/>
    </source>
</evidence>
<name>A0A561CYZ2_9BACI</name>
<feature type="transmembrane region" description="Helical" evidence="1">
    <location>
        <begin position="149"/>
        <end position="167"/>
    </location>
</feature>
<sequence>MRLFLQGFAGSAGVVISRAIVRDLYSGSELTKFFSQLALINGLAPYSRSCFRRSVAQSSPLARCIYSFKCHRYRDFFVVLFGLPETLQEKQRTADGIQNTFHAFSKLVTDRTFMGYALAQGLVTACLFSYISASPFVIQDIYKASPQTFSLIFSVNAIGIMICSQTTGRLAGKIPESTIFKFGLGMAALGALYYSFLYFHRQISLFIDSIIFRCIKCRNGEYIRFFSGDANTRKKCRKCVCFVGCYVICTWWNCLSTCWNWRSQYGHSDGRCYGLYRVWFHSNLFNSSKKKKKRKSKLKGNNPPEFQLKGGLFFMINDTIPMRKLWTSRIF</sequence>
<comment type="caution">
    <text evidence="2">The sequence shown here is derived from an EMBL/GenBank/DDBJ whole genome shotgun (WGS) entry which is preliminary data.</text>
</comment>
<proteinExistence type="predicted"/>
<keyword evidence="1" id="KW-1133">Transmembrane helix</keyword>
<dbReference type="EMBL" id="VIVN01000011">
    <property type="protein sequence ID" value="TWD96453.1"/>
    <property type="molecule type" value="Genomic_DNA"/>
</dbReference>
<keyword evidence="3" id="KW-1185">Reference proteome</keyword>
<accession>A0A561CYZ2</accession>
<dbReference type="AlphaFoldDB" id="A0A561CYZ2"/>
<evidence type="ECO:0000313" key="3">
    <source>
        <dbReference type="Proteomes" id="UP000319671"/>
    </source>
</evidence>
<dbReference type="Gene3D" id="1.20.1720.10">
    <property type="entry name" value="Multidrug resistance protein D"/>
    <property type="match status" value="2"/>
</dbReference>
<feature type="transmembrane region" description="Helical" evidence="1">
    <location>
        <begin position="179"/>
        <end position="199"/>
    </location>
</feature>
<protein>
    <recommendedName>
        <fullName evidence="4">MFS transporter</fullName>
    </recommendedName>
</protein>